<keyword evidence="1" id="KW-1133">Transmembrane helix</keyword>
<dbReference type="PANTHER" id="PTHR10217">
    <property type="entry name" value="VOLTAGE AND LIGAND GATED POTASSIUM CHANNEL"/>
    <property type="match status" value="1"/>
</dbReference>
<dbReference type="GO" id="GO:0042391">
    <property type="term" value="P:regulation of membrane potential"/>
    <property type="evidence" value="ECO:0007669"/>
    <property type="project" value="TreeGrafter"/>
</dbReference>
<evidence type="ECO:0000313" key="2">
    <source>
        <dbReference type="EMBL" id="CAD8085060.1"/>
    </source>
</evidence>
<dbReference type="PANTHER" id="PTHR10217:SF435">
    <property type="entry name" value="POTASSIUM VOLTAGE-GATED CHANNEL PROTEIN EAG"/>
    <property type="match status" value="1"/>
</dbReference>
<dbReference type="OMA" id="KIACHCC"/>
<dbReference type="GO" id="GO:0005249">
    <property type="term" value="F:voltage-gated potassium channel activity"/>
    <property type="evidence" value="ECO:0007669"/>
    <property type="project" value="TreeGrafter"/>
</dbReference>
<evidence type="ECO:0000313" key="3">
    <source>
        <dbReference type="Proteomes" id="UP000688137"/>
    </source>
</evidence>
<dbReference type="Proteomes" id="UP000688137">
    <property type="component" value="Unassembled WGS sequence"/>
</dbReference>
<dbReference type="InterPro" id="IPR050818">
    <property type="entry name" value="KCNH_animal-type"/>
</dbReference>
<dbReference type="AlphaFoldDB" id="A0A8S1MXW8"/>
<feature type="transmembrane region" description="Helical" evidence="1">
    <location>
        <begin position="274"/>
        <end position="296"/>
    </location>
</feature>
<proteinExistence type="predicted"/>
<organism evidence="2 3">
    <name type="scientific">Paramecium primaurelia</name>
    <dbReference type="NCBI Taxonomy" id="5886"/>
    <lineage>
        <taxon>Eukaryota</taxon>
        <taxon>Sar</taxon>
        <taxon>Alveolata</taxon>
        <taxon>Ciliophora</taxon>
        <taxon>Intramacronucleata</taxon>
        <taxon>Oligohymenophorea</taxon>
        <taxon>Peniculida</taxon>
        <taxon>Parameciidae</taxon>
        <taxon>Paramecium</taxon>
    </lineage>
</organism>
<feature type="transmembrane region" description="Helical" evidence="1">
    <location>
        <begin position="308"/>
        <end position="329"/>
    </location>
</feature>
<keyword evidence="3" id="KW-1185">Reference proteome</keyword>
<keyword evidence="1" id="KW-0812">Transmembrane</keyword>
<feature type="transmembrane region" description="Helical" evidence="1">
    <location>
        <begin position="201"/>
        <end position="222"/>
    </location>
</feature>
<evidence type="ECO:0000256" key="1">
    <source>
        <dbReference type="SAM" id="Phobius"/>
    </source>
</evidence>
<sequence length="827" mass="96829">MFSQQLDQSNSQNSSQQSQTFLTVPRLIQQDSQAYYVGGHKQIDFEDPNSLQKSEHKESLEEGDILGSKISIEKREINRIDEVEENYKSLKLFQIEMQNVSGRKLIINTRKVSDPNDIGIQKQTEQIGRASSPNLKIKECPLQDSFTVAKWPKRWFYIIKFLSKLMSVQPKILKQSHLMLIDDKALIINQKIFLLNPFSPFIVWSRYIFLLLYIVGFVLIYLEFAFTVTNSIFIIFFGFTIVETLSNYFIGVYIQELYTENRWLVAKQYLMYDLVHIISCLLTIFYSQYFIIFLLFRIQRLYVIKTNILNYTIPILIIHVITTIHTKFFDDQFLDHNYLSKYVISLQWTIYQITNSGNTIEIEDCSQQSIQLQILSIVTTIFGYIITIYLITNVINFGKSTDKYKISAELNENVQRYLHRDKIESINIEEFQQELQQELREELFMPLLYKLPFSKQFLQNLCQKLKSAVYSNGTILQFQNQMMDRLLFLMKGNVAQCIGNKILVHNQIPIQYFYCQIQCPIQLKCLSESLIAYIDLNDFLQLIKLHNSDFQKYCMLKDNYKIACHCCGYRNHTFHQCNHVFYVPNFKELILLHNTSEPNNRMSFYRDNGRNRINSLMNKNLICITAISFAIINQIALEVDLTNEVMGRFQGTISNFEDSILNDYQEERSSRQSLQQRLGTFDVPKSYNQGDTFSSQTYFQNSIPVLKVEEREASQNSRRYIHKHIDYSATNNSIKANLVKSSNSNELQVKRSQKIKQSNSSCSLNKKSGLGGSGISQLGSIIPQQEVYDDDLDQVCNYEYYYPSYNIEYIANALNHKLMSKYIQFVN</sequence>
<gene>
    <name evidence="2" type="ORF">PPRIM_AZ9-3.1.T0730125</name>
</gene>
<dbReference type="EMBL" id="CAJJDM010000076">
    <property type="protein sequence ID" value="CAD8085060.1"/>
    <property type="molecule type" value="Genomic_DNA"/>
</dbReference>
<comment type="caution">
    <text evidence="2">The sequence shown here is derived from an EMBL/GenBank/DDBJ whole genome shotgun (WGS) entry which is preliminary data.</text>
</comment>
<accession>A0A8S1MXW8</accession>
<keyword evidence="1" id="KW-0472">Membrane</keyword>
<feature type="transmembrane region" description="Helical" evidence="1">
    <location>
        <begin position="620"/>
        <end position="637"/>
    </location>
</feature>
<feature type="transmembrane region" description="Helical" evidence="1">
    <location>
        <begin position="234"/>
        <end position="254"/>
    </location>
</feature>
<reference evidence="2" key="1">
    <citation type="submission" date="2021-01" db="EMBL/GenBank/DDBJ databases">
        <authorList>
            <consortium name="Genoscope - CEA"/>
            <person name="William W."/>
        </authorList>
    </citation>
    <scope>NUCLEOTIDE SEQUENCE</scope>
</reference>
<feature type="transmembrane region" description="Helical" evidence="1">
    <location>
        <begin position="374"/>
        <end position="395"/>
    </location>
</feature>
<dbReference type="GO" id="GO:0005886">
    <property type="term" value="C:plasma membrane"/>
    <property type="evidence" value="ECO:0007669"/>
    <property type="project" value="TreeGrafter"/>
</dbReference>
<protein>
    <recommendedName>
        <fullName evidence="4">Cyclic nucleotide-binding domain-containing protein</fullName>
    </recommendedName>
</protein>
<name>A0A8S1MXW8_PARPR</name>
<evidence type="ECO:0008006" key="4">
    <source>
        <dbReference type="Google" id="ProtNLM"/>
    </source>
</evidence>